<dbReference type="PANTHER" id="PTHR43022">
    <property type="entry name" value="PROTEIN SMF"/>
    <property type="match status" value="1"/>
</dbReference>
<dbReference type="SUPFAM" id="SSF102405">
    <property type="entry name" value="MCP/YpsA-like"/>
    <property type="match status" value="1"/>
</dbReference>
<proteinExistence type="inferred from homology"/>
<organism evidence="3 4">
    <name type="scientific">Lachnobacterium bovis DSM 14045</name>
    <dbReference type="NCBI Taxonomy" id="1122142"/>
    <lineage>
        <taxon>Bacteria</taxon>
        <taxon>Bacillati</taxon>
        <taxon>Bacillota</taxon>
        <taxon>Clostridia</taxon>
        <taxon>Lachnospirales</taxon>
        <taxon>Lachnospiraceae</taxon>
        <taxon>Lachnobacterium</taxon>
    </lineage>
</organism>
<dbReference type="PANTHER" id="PTHR43022:SF1">
    <property type="entry name" value="PROTEIN SMF"/>
    <property type="match status" value="1"/>
</dbReference>
<keyword evidence="4" id="KW-1185">Reference proteome</keyword>
<dbReference type="InterPro" id="IPR003488">
    <property type="entry name" value="DprA"/>
</dbReference>
<gene>
    <name evidence="3" type="ORF">SAMN02910414_00033</name>
</gene>
<feature type="domain" description="Smf/DprA SLOG" evidence="2">
    <location>
        <begin position="76"/>
        <end position="287"/>
    </location>
</feature>
<evidence type="ECO:0000256" key="1">
    <source>
        <dbReference type="ARBA" id="ARBA00006525"/>
    </source>
</evidence>
<dbReference type="RefSeq" id="WP_074714792.1">
    <property type="nucleotide sequence ID" value="NZ_FNPG01000004.1"/>
</dbReference>
<dbReference type="Gene3D" id="3.40.50.450">
    <property type="match status" value="1"/>
</dbReference>
<comment type="similarity">
    <text evidence="1">Belongs to the DprA/Smf family.</text>
</comment>
<evidence type="ECO:0000313" key="4">
    <source>
        <dbReference type="Proteomes" id="UP000183918"/>
    </source>
</evidence>
<sequence>MKYALWLSNIKGISSGKIRIIREFYKNAETIYNLTRDELKKIKGLTEKDVSNILSSKDNWNLDSKLYQLYENGVSFVSQEQKEYPKNLKNIVDAPYSLYYKGNLPNSNSKSVAIVGARTRSQYGSQVTTRLSKMLADEDINVISGLARGIDADAHTGALMSNKTGKTFAVLGCGVNVCYPKQNKYIYDKIIEKGGGIISEYPPDTKPLRTLFPSRNRIIAGLSDCTVVIEAREKSGSLITADYAMEQGKDVYALPGRVTDELSFGCNYLIKQGAGVIVSPEDFLKEFNSFYENLCSQINFYEKLLEKDELLVYSLLDFTPTNLGTIIEKSSMNLLEILEILEHLKQKGYVKEIISNYFVRCI</sequence>
<dbReference type="NCBIfam" id="TIGR00732">
    <property type="entry name" value="dprA"/>
    <property type="match status" value="1"/>
</dbReference>
<name>A0A1H3EWL6_9FIRM</name>
<evidence type="ECO:0000313" key="3">
    <source>
        <dbReference type="EMBL" id="SDX82957.1"/>
    </source>
</evidence>
<dbReference type="GO" id="GO:0009294">
    <property type="term" value="P:DNA-mediated transformation"/>
    <property type="evidence" value="ECO:0007669"/>
    <property type="project" value="InterPro"/>
</dbReference>
<dbReference type="Pfam" id="PF02481">
    <property type="entry name" value="DNA_processg_A"/>
    <property type="match status" value="1"/>
</dbReference>
<protein>
    <submittedName>
        <fullName evidence="3">DNA processing protein</fullName>
    </submittedName>
</protein>
<evidence type="ECO:0000259" key="2">
    <source>
        <dbReference type="Pfam" id="PF02481"/>
    </source>
</evidence>
<dbReference type="OrthoDB" id="9785707at2"/>
<accession>A0A1H3EWL6</accession>
<dbReference type="Proteomes" id="UP000183918">
    <property type="component" value="Unassembled WGS sequence"/>
</dbReference>
<reference evidence="3 4" key="1">
    <citation type="submission" date="2016-10" db="EMBL/GenBank/DDBJ databases">
        <authorList>
            <person name="de Groot N.N."/>
        </authorList>
    </citation>
    <scope>NUCLEOTIDE SEQUENCE [LARGE SCALE GENOMIC DNA]</scope>
    <source>
        <strain evidence="3 4">DSM 14045</strain>
    </source>
</reference>
<dbReference type="EMBL" id="FNPG01000004">
    <property type="protein sequence ID" value="SDX82957.1"/>
    <property type="molecule type" value="Genomic_DNA"/>
</dbReference>
<dbReference type="AlphaFoldDB" id="A0A1H3EWL6"/>
<dbReference type="InterPro" id="IPR057666">
    <property type="entry name" value="DrpA_SLOG"/>
</dbReference>
<dbReference type="STRING" id="1122142.SAMN02910414_00033"/>